<dbReference type="Pfam" id="PF10775">
    <property type="entry name" value="ATP_sub_h"/>
    <property type="match status" value="1"/>
</dbReference>
<dbReference type="PANTHER" id="PTHR28207:SF1">
    <property type="entry name" value="ATP SYNTHASE SUBUNIT H, MITOCHONDRIAL"/>
    <property type="match status" value="1"/>
</dbReference>
<dbReference type="PANTHER" id="PTHR28207">
    <property type="entry name" value="ATP SYNTHASE SUBUNIT H, MITOCHONDRIAL"/>
    <property type="match status" value="1"/>
</dbReference>
<accession>A0AAF0J7L3</accession>
<sequence length="129" mass="13588">MLARVAGLRALSTTAARRSDFVQDLYLRELKAYKAPAPVRIQKFVLLANQSPDAHKGAVREFATPAAPSAPASLSSSELAAELEKYASSEPDLAAAPASSADEAAAAETEDVNAYLAQLQADVKVEAHH</sequence>
<gene>
    <name evidence="1" type="ORF">MCUN1_003087</name>
</gene>
<proteinExistence type="predicted"/>
<dbReference type="AlphaFoldDB" id="A0AAF0J7L3"/>
<dbReference type="EMBL" id="CP119880">
    <property type="protein sequence ID" value="WFD36210.1"/>
    <property type="molecule type" value="Genomic_DNA"/>
</dbReference>
<evidence type="ECO:0000313" key="2">
    <source>
        <dbReference type="Proteomes" id="UP001219933"/>
    </source>
</evidence>
<keyword evidence="2" id="KW-1185">Reference proteome</keyword>
<name>A0AAF0J7L3_9BASI</name>
<reference evidence="1" key="1">
    <citation type="submission" date="2023-03" db="EMBL/GenBank/DDBJ databases">
        <title>Mating type loci evolution in Malassezia.</title>
        <authorList>
            <person name="Coelho M.A."/>
        </authorList>
    </citation>
    <scope>NUCLEOTIDE SEQUENCE</scope>
    <source>
        <strain evidence="1">CBS 11721</strain>
    </source>
</reference>
<protein>
    <submittedName>
        <fullName evidence="1">Uncharacterized protein</fullName>
    </submittedName>
</protein>
<dbReference type="InterPro" id="IPR019711">
    <property type="entry name" value="ATP_synth_F0_suH"/>
</dbReference>
<dbReference type="Proteomes" id="UP001219933">
    <property type="component" value="Chromosome 4"/>
</dbReference>
<dbReference type="GO" id="GO:0046933">
    <property type="term" value="F:proton-transporting ATP synthase activity, rotational mechanism"/>
    <property type="evidence" value="ECO:0007669"/>
    <property type="project" value="TreeGrafter"/>
</dbReference>
<organism evidence="1 2">
    <name type="scientific">Malassezia cuniculi</name>
    <dbReference type="NCBI Taxonomy" id="948313"/>
    <lineage>
        <taxon>Eukaryota</taxon>
        <taxon>Fungi</taxon>
        <taxon>Dikarya</taxon>
        <taxon>Basidiomycota</taxon>
        <taxon>Ustilaginomycotina</taxon>
        <taxon>Malasseziomycetes</taxon>
        <taxon>Malasseziales</taxon>
        <taxon>Malasseziaceae</taxon>
        <taxon>Malassezia</taxon>
    </lineage>
</organism>
<evidence type="ECO:0000313" key="1">
    <source>
        <dbReference type="EMBL" id="WFD36210.1"/>
    </source>
</evidence>